<protein>
    <recommendedName>
        <fullName evidence="5">FAD-binding domain-containing protein</fullName>
    </recommendedName>
</protein>
<evidence type="ECO:0000313" key="7">
    <source>
        <dbReference type="Proteomes" id="UP000053558"/>
    </source>
</evidence>
<dbReference type="Proteomes" id="UP000053558">
    <property type="component" value="Unassembled WGS sequence"/>
</dbReference>
<comment type="caution">
    <text evidence="6">The sequence shown here is derived from an EMBL/GenBank/DDBJ whole genome shotgun (WGS) entry which is preliminary data.</text>
</comment>
<dbReference type="RefSeq" id="XP_007771316.1">
    <property type="nucleotide sequence ID" value="XM_007773126.1"/>
</dbReference>
<organism evidence="6 7">
    <name type="scientific">Coniophora puteana (strain RWD-64-598)</name>
    <name type="common">Brown rot fungus</name>
    <dbReference type="NCBI Taxonomy" id="741705"/>
    <lineage>
        <taxon>Eukaryota</taxon>
        <taxon>Fungi</taxon>
        <taxon>Dikarya</taxon>
        <taxon>Basidiomycota</taxon>
        <taxon>Agaricomycotina</taxon>
        <taxon>Agaricomycetes</taxon>
        <taxon>Agaricomycetidae</taxon>
        <taxon>Boletales</taxon>
        <taxon>Coniophorineae</taxon>
        <taxon>Coniophoraceae</taxon>
        <taxon>Coniophora</taxon>
    </lineage>
</organism>
<comment type="cofactor">
    <cofactor evidence="1">
        <name>FAD</name>
        <dbReference type="ChEBI" id="CHEBI:57692"/>
    </cofactor>
</comment>
<dbReference type="Gene3D" id="3.50.50.60">
    <property type="entry name" value="FAD/NAD(P)-binding domain"/>
    <property type="match status" value="1"/>
</dbReference>
<keyword evidence="2" id="KW-0285">Flavoprotein</keyword>
<evidence type="ECO:0000313" key="6">
    <source>
        <dbReference type="EMBL" id="EIW78243.1"/>
    </source>
</evidence>
<sequence>MTSTQVLVVGAGPVGLFTALALSHNGISVRIIEKASGPHIGQRGAGNFPRTLEAYHFLGVPEIDREGQLAPLMQTHTIGNLEVLKEFRMSPHYEPTPAIPFSSPKIIGQNNVERNLRSHLQKLGCTVEYGTELRSFQQDEEGVIAQVVTKDGDIQTASTIKSQFLVGADGARGVVRKQLGLTFLGETRDTTRVVTGDIRFKCPGLSRDRWQFFNNDTGHFVSFRPTDEILGGDGWQLFIVGDKYDVDALISDKEALYSVIRETVNAPVEFLELVWISEFRPNIRMVDKFGQGRAFVAGDAAHVHSPTGGQGLNSGILDAFNLAWKIALVAKGISPLSFLDTYTAERLPVIAHMLNITTAILDKSFGPNRGTVESAMERGRILFMLGVNYRTSPIVLDEFSAGVPPAPAYQLDRSDELVAGDRAPDAPGLIEGSATVRLFDIFKPTHHTALVFAPDVLVAADVEKALEPYSAISRTVIILPASTSSGGAVTSARVVVDKDNYARTHYLIKDESRVVIVRPDGVVGAIVAGSSGVQKYFSLIQGH</sequence>
<dbReference type="PANTHER" id="PTHR43004:SF19">
    <property type="entry name" value="BINDING MONOOXYGENASE, PUTATIVE (JCVI)-RELATED"/>
    <property type="match status" value="1"/>
</dbReference>
<dbReference type="AlphaFoldDB" id="A0A5M3MGE8"/>
<dbReference type="GO" id="GO:0016709">
    <property type="term" value="F:oxidoreductase activity, acting on paired donors, with incorporation or reduction of molecular oxygen, NAD(P)H as one donor, and incorporation of one atom of oxygen"/>
    <property type="evidence" value="ECO:0007669"/>
    <property type="project" value="UniProtKB-ARBA"/>
</dbReference>
<evidence type="ECO:0000259" key="5">
    <source>
        <dbReference type="Pfam" id="PF01494"/>
    </source>
</evidence>
<dbReference type="OrthoDB" id="2690153at2759"/>
<proteinExistence type="predicted"/>
<name>A0A5M3MGE8_CONPW</name>
<dbReference type="InterPro" id="IPR050641">
    <property type="entry name" value="RIFMO-like"/>
</dbReference>
<reference evidence="7" key="1">
    <citation type="journal article" date="2012" name="Science">
        <title>The Paleozoic origin of enzymatic lignin decomposition reconstructed from 31 fungal genomes.</title>
        <authorList>
            <person name="Floudas D."/>
            <person name="Binder M."/>
            <person name="Riley R."/>
            <person name="Barry K."/>
            <person name="Blanchette R.A."/>
            <person name="Henrissat B."/>
            <person name="Martinez A.T."/>
            <person name="Otillar R."/>
            <person name="Spatafora J.W."/>
            <person name="Yadav J.S."/>
            <person name="Aerts A."/>
            <person name="Benoit I."/>
            <person name="Boyd A."/>
            <person name="Carlson A."/>
            <person name="Copeland A."/>
            <person name="Coutinho P.M."/>
            <person name="de Vries R.P."/>
            <person name="Ferreira P."/>
            <person name="Findley K."/>
            <person name="Foster B."/>
            <person name="Gaskell J."/>
            <person name="Glotzer D."/>
            <person name="Gorecki P."/>
            <person name="Heitman J."/>
            <person name="Hesse C."/>
            <person name="Hori C."/>
            <person name="Igarashi K."/>
            <person name="Jurgens J.A."/>
            <person name="Kallen N."/>
            <person name="Kersten P."/>
            <person name="Kohler A."/>
            <person name="Kuees U."/>
            <person name="Kumar T.K.A."/>
            <person name="Kuo A."/>
            <person name="LaButti K."/>
            <person name="Larrondo L.F."/>
            <person name="Lindquist E."/>
            <person name="Ling A."/>
            <person name="Lombard V."/>
            <person name="Lucas S."/>
            <person name="Lundell T."/>
            <person name="Martin R."/>
            <person name="McLaughlin D.J."/>
            <person name="Morgenstern I."/>
            <person name="Morin E."/>
            <person name="Murat C."/>
            <person name="Nagy L.G."/>
            <person name="Nolan M."/>
            <person name="Ohm R.A."/>
            <person name="Patyshakuliyeva A."/>
            <person name="Rokas A."/>
            <person name="Ruiz-Duenas F.J."/>
            <person name="Sabat G."/>
            <person name="Salamov A."/>
            <person name="Samejima M."/>
            <person name="Schmutz J."/>
            <person name="Slot J.C."/>
            <person name="St John F."/>
            <person name="Stenlid J."/>
            <person name="Sun H."/>
            <person name="Sun S."/>
            <person name="Syed K."/>
            <person name="Tsang A."/>
            <person name="Wiebenga A."/>
            <person name="Young D."/>
            <person name="Pisabarro A."/>
            <person name="Eastwood D.C."/>
            <person name="Martin F."/>
            <person name="Cullen D."/>
            <person name="Grigoriev I.V."/>
            <person name="Hibbett D.S."/>
        </authorList>
    </citation>
    <scope>NUCLEOTIDE SEQUENCE [LARGE SCALE GENOMIC DNA]</scope>
    <source>
        <strain evidence="7">RWD-64-598 SS2</strain>
    </source>
</reference>
<dbReference type="PRINTS" id="PR00420">
    <property type="entry name" value="RNGMNOXGNASE"/>
</dbReference>
<evidence type="ECO:0000256" key="2">
    <source>
        <dbReference type="ARBA" id="ARBA00022630"/>
    </source>
</evidence>
<evidence type="ECO:0000256" key="4">
    <source>
        <dbReference type="ARBA" id="ARBA00023002"/>
    </source>
</evidence>
<dbReference type="GeneID" id="19210641"/>
<dbReference type="EMBL" id="JH711582">
    <property type="protein sequence ID" value="EIW78243.1"/>
    <property type="molecule type" value="Genomic_DNA"/>
</dbReference>
<gene>
    <name evidence="6" type="ORF">CONPUDRAFT_83737</name>
</gene>
<dbReference type="InterPro" id="IPR036188">
    <property type="entry name" value="FAD/NAD-bd_sf"/>
</dbReference>
<accession>A0A5M3MGE8</accession>
<keyword evidence="7" id="KW-1185">Reference proteome</keyword>
<dbReference type="Gene3D" id="3.30.70.2450">
    <property type="match status" value="1"/>
</dbReference>
<dbReference type="SUPFAM" id="SSF51905">
    <property type="entry name" value="FAD/NAD(P)-binding domain"/>
    <property type="match status" value="1"/>
</dbReference>
<keyword evidence="4" id="KW-0560">Oxidoreductase</keyword>
<dbReference type="GO" id="GO:0071949">
    <property type="term" value="F:FAD binding"/>
    <property type="evidence" value="ECO:0007669"/>
    <property type="project" value="InterPro"/>
</dbReference>
<dbReference type="OMA" id="PQWRTQE"/>
<dbReference type="Gene3D" id="3.40.30.120">
    <property type="match status" value="1"/>
</dbReference>
<dbReference type="InterPro" id="IPR002938">
    <property type="entry name" value="FAD-bd"/>
</dbReference>
<dbReference type="KEGG" id="cput:CONPUDRAFT_83737"/>
<keyword evidence="3" id="KW-0274">FAD</keyword>
<evidence type="ECO:0000256" key="1">
    <source>
        <dbReference type="ARBA" id="ARBA00001974"/>
    </source>
</evidence>
<dbReference type="PANTHER" id="PTHR43004">
    <property type="entry name" value="TRK SYSTEM POTASSIUM UPTAKE PROTEIN"/>
    <property type="match status" value="1"/>
</dbReference>
<evidence type="ECO:0000256" key="3">
    <source>
        <dbReference type="ARBA" id="ARBA00022827"/>
    </source>
</evidence>
<feature type="domain" description="FAD-binding" evidence="5">
    <location>
        <begin position="4"/>
        <end position="354"/>
    </location>
</feature>
<dbReference type="Pfam" id="PF01494">
    <property type="entry name" value="FAD_binding_3"/>
    <property type="match status" value="1"/>
</dbReference>